<dbReference type="SUPFAM" id="SSF52540">
    <property type="entry name" value="P-loop containing nucleoside triphosphate hydrolases"/>
    <property type="match status" value="1"/>
</dbReference>
<feature type="non-terminal residue" evidence="4">
    <location>
        <position position="1"/>
    </location>
</feature>
<dbReference type="EMBL" id="CP111021">
    <property type="protein sequence ID" value="WAR16912.1"/>
    <property type="molecule type" value="Genomic_DNA"/>
</dbReference>
<keyword evidence="5" id="KW-1185">Reference proteome</keyword>
<evidence type="ECO:0000256" key="1">
    <source>
        <dbReference type="ARBA" id="ARBA00022679"/>
    </source>
</evidence>
<keyword evidence="3" id="KW-0418">Kinase</keyword>
<reference evidence="4" key="1">
    <citation type="submission" date="2022-11" db="EMBL/GenBank/DDBJ databases">
        <title>Centuries of genome instability and evolution in soft-shell clam transmissible cancer (bioRxiv).</title>
        <authorList>
            <person name="Hart S.F.M."/>
            <person name="Yonemitsu M.A."/>
            <person name="Giersch R.M."/>
            <person name="Beal B.F."/>
            <person name="Arriagada G."/>
            <person name="Davis B.W."/>
            <person name="Ostrander E.A."/>
            <person name="Goff S.P."/>
            <person name="Metzger M.J."/>
        </authorList>
    </citation>
    <scope>NUCLEOTIDE SEQUENCE</scope>
    <source>
        <strain evidence="4">MELC-2E11</strain>
        <tissue evidence="4">Siphon/mantle</tissue>
    </source>
</reference>
<dbReference type="CDD" id="cd01428">
    <property type="entry name" value="ADK"/>
    <property type="match status" value="1"/>
</dbReference>
<dbReference type="PANTHER" id="PTHR23359">
    <property type="entry name" value="NUCLEOTIDE KINASE"/>
    <property type="match status" value="1"/>
</dbReference>
<dbReference type="Proteomes" id="UP001164746">
    <property type="component" value="Chromosome 10"/>
</dbReference>
<keyword evidence="1" id="KW-0808">Transferase</keyword>
<proteinExistence type="inferred from homology"/>
<accession>A0ABY7F410</accession>
<name>A0ABY7F410_MYAAR</name>
<dbReference type="PROSITE" id="PS00113">
    <property type="entry name" value="ADENYLATE_KINASE"/>
    <property type="match status" value="1"/>
</dbReference>
<sequence>MAPIKNLSAAPGVNAILLGPPGSGKGTQAPLLAEKYYACHLSTGKLVSDDLVVEMIDDNLNKPECSRGFLLDGFPRTVNQAEALDQLLQKRKTTLNSVIEFKIDDSLLVKRICGRLIHKSSGHDNEEALKTRLKSYHDQTRPLVNYYSKRGIHTAVDASQKPATVFEAI</sequence>
<dbReference type="Pfam" id="PF00406">
    <property type="entry name" value="ADK"/>
    <property type="match status" value="1"/>
</dbReference>
<gene>
    <name evidence="4" type="ORF">MAR_031506</name>
</gene>
<evidence type="ECO:0000256" key="2">
    <source>
        <dbReference type="ARBA" id="ARBA00022741"/>
    </source>
</evidence>
<dbReference type="HAMAP" id="MF_00235">
    <property type="entry name" value="Adenylate_kinase_Adk"/>
    <property type="match status" value="1"/>
</dbReference>
<dbReference type="InterPro" id="IPR000850">
    <property type="entry name" value="Adenylat/UMP-CMP_kin"/>
</dbReference>
<dbReference type="InterPro" id="IPR033690">
    <property type="entry name" value="Adenylat_kinase_CS"/>
</dbReference>
<dbReference type="InterPro" id="IPR027417">
    <property type="entry name" value="P-loop_NTPase"/>
</dbReference>
<protein>
    <submittedName>
        <fullName evidence="4">KAD2-like protein</fullName>
    </submittedName>
</protein>
<evidence type="ECO:0000256" key="3">
    <source>
        <dbReference type="ARBA" id="ARBA00022777"/>
    </source>
</evidence>
<evidence type="ECO:0000313" key="4">
    <source>
        <dbReference type="EMBL" id="WAR16912.1"/>
    </source>
</evidence>
<organism evidence="4 5">
    <name type="scientific">Mya arenaria</name>
    <name type="common">Soft-shell clam</name>
    <dbReference type="NCBI Taxonomy" id="6604"/>
    <lineage>
        <taxon>Eukaryota</taxon>
        <taxon>Metazoa</taxon>
        <taxon>Spiralia</taxon>
        <taxon>Lophotrochozoa</taxon>
        <taxon>Mollusca</taxon>
        <taxon>Bivalvia</taxon>
        <taxon>Autobranchia</taxon>
        <taxon>Heteroconchia</taxon>
        <taxon>Euheterodonta</taxon>
        <taxon>Imparidentia</taxon>
        <taxon>Neoheterodontei</taxon>
        <taxon>Myida</taxon>
        <taxon>Myoidea</taxon>
        <taxon>Myidae</taxon>
        <taxon>Mya</taxon>
    </lineage>
</organism>
<evidence type="ECO:0000313" key="5">
    <source>
        <dbReference type="Proteomes" id="UP001164746"/>
    </source>
</evidence>
<dbReference type="Gene3D" id="3.40.50.300">
    <property type="entry name" value="P-loop containing nucleotide triphosphate hydrolases"/>
    <property type="match status" value="1"/>
</dbReference>
<keyword evidence="2" id="KW-0547">Nucleotide-binding</keyword>